<reference evidence="1" key="1">
    <citation type="journal article" date="2022" name="bioRxiv">
        <title>Sequencing and chromosome-scale assembly of the giantPleurodeles waltlgenome.</title>
        <authorList>
            <person name="Brown T."/>
            <person name="Elewa A."/>
            <person name="Iarovenko S."/>
            <person name="Subramanian E."/>
            <person name="Araus A.J."/>
            <person name="Petzold A."/>
            <person name="Susuki M."/>
            <person name="Suzuki K.-i.T."/>
            <person name="Hayashi T."/>
            <person name="Toyoda A."/>
            <person name="Oliveira C."/>
            <person name="Osipova E."/>
            <person name="Leigh N.D."/>
            <person name="Simon A."/>
            <person name="Yun M.H."/>
        </authorList>
    </citation>
    <scope>NUCLEOTIDE SEQUENCE</scope>
    <source>
        <strain evidence="1">20211129_DDA</strain>
        <tissue evidence="1">Liver</tissue>
    </source>
</reference>
<comment type="caution">
    <text evidence="1">The sequence shown here is derived from an EMBL/GenBank/DDBJ whole genome shotgun (WGS) entry which is preliminary data.</text>
</comment>
<dbReference type="AlphaFoldDB" id="A0AAV7RX42"/>
<evidence type="ECO:0000313" key="1">
    <source>
        <dbReference type="EMBL" id="KAJ1155518.1"/>
    </source>
</evidence>
<name>A0AAV7RX42_PLEWA</name>
<proteinExistence type="predicted"/>
<sequence>MRGRPAGVIWSPGGGRKCLVCRAPWVARFDEAEVRRLGACVQTPRCRRRNVDHRDRSCCGLSGCLVSVGGERKGFPPAALRRRRAWWTLACALAAVLIQCGESV</sequence>
<gene>
    <name evidence="1" type="ORF">NDU88_008248</name>
</gene>
<organism evidence="1 2">
    <name type="scientific">Pleurodeles waltl</name>
    <name type="common">Iberian ribbed newt</name>
    <dbReference type="NCBI Taxonomy" id="8319"/>
    <lineage>
        <taxon>Eukaryota</taxon>
        <taxon>Metazoa</taxon>
        <taxon>Chordata</taxon>
        <taxon>Craniata</taxon>
        <taxon>Vertebrata</taxon>
        <taxon>Euteleostomi</taxon>
        <taxon>Amphibia</taxon>
        <taxon>Batrachia</taxon>
        <taxon>Caudata</taxon>
        <taxon>Salamandroidea</taxon>
        <taxon>Salamandridae</taxon>
        <taxon>Pleurodelinae</taxon>
        <taxon>Pleurodeles</taxon>
    </lineage>
</organism>
<evidence type="ECO:0000313" key="2">
    <source>
        <dbReference type="Proteomes" id="UP001066276"/>
    </source>
</evidence>
<protein>
    <submittedName>
        <fullName evidence="1">Uncharacterized protein</fullName>
    </submittedName>
</protein>
<keyword evidence="2" id="KW-1185">Reference proteome</keyword>
<accession>A0AAV7RX42</accession>
<dbReference type="EMBL" id="JANPWB010000009">
    <property type="protein sequence ID" value="KAJ1155518.1"/>
    <property type="molecule type" value="Genomic_DNA"/>
</dbReference>
<dbReference type="Proteomes" id="UP001066276">
    <property type="component" value="Chromosome 5"/>
</dbReference>